<name>A0A1I1WZA9_9BACT</name>
<dbReference type="Proteomes" id="UP000199400">
    <property type="component" value="Unassembled WGS sequence"/>
</dbReference>
<gene>
    <name evidence="1" type="ORF">SAMN02745121_02517</name>
</gene>
<dbReference type="EMBL" id="FOMX01000007">
    <property type="protein sequence ID" value="SFD98430.1"/>
    <property type="molecule type" value="Genomic_DNA"/>
</dbReference>
<keyword evidence="2" id="KW-1185">Reference proteome</keyword>
<proteinExistence type="predicted"/>
<dbReference type="STRING" id="54.SAMN02745121_02517"/>
<evidence type="ECO:0000313" key="1">
    <source>
        <dbReference type="EMBL" id="SFD98430.1"/>
    </source>
</evidence>
<dbReference type="RefSeq" id="WP_096329093.1">
    <property type="nucleotide sequence ID" value="NZ_FOMX01000007.1"/>
</dbReference>
<dbReference type="AlphaFoldDB" id="A0A1I1WZA9"/>
<accession>A0A1I1WZA9</accession>
<evidence type="ECO:0000313" key="2">
    <source>
        <dbReference type="Proteomes" id="UP000199400"/>
    </source>
</evidence>
<dbReference type="OrthoDB" id="5525436at2"/>
<reference evidence="2" key="1">
    <citation type="submission" date="2016-10" db="EMBL/GenBank/DDBJ databases">
        <authorList>
            <person name="Varghese N."/>
            <person name="Submissions S."/>
        </authorList>
    </citation>
    <scope>NUCLEOTIDE SEQUENCE [LARGE SCALE GENOMIC DNA]</scope>
    <source>
        <strain evidence="2">ATCC 25963</strain>
    </source>
</reference>
<protein>
    <submittedName>
        <fullName evidence="1">Uncharacterized protein</fullName>
    </submittedName>
</protein>
<organism evidence="1 2">
    <name type="scientific">Nannocystis exedens</name>
    <dbReference type="NCBI Taxonomy" id="54"/>
    <lineage>
        <taxon>Bacteria</taxon>
        <taxon>Pseudomonadati</taxon>
        <taxon>Myxococcota</taxon>
        <taxon>Polyangia</taxon>
        <taxon>Nannocystales</taxon>
        <taxon>Nannocystaceae</taxon>
        <taxon>Nannocystis</taxon>
    </lineage>
</organism>
<sequence>MGTEPVVYVFHHAAPIPVGHRVELQFFERDTGFFSVEYSEQLDMPLIRDLDTGIEYAPEWLFKREARDHLGPSSPRVLEMSSSVRPTRALTGTVVACRVVTGLVAADWTVFTYLTLHEEETRIYR</sequence>